<keyword evidence="2" id="KW-0456">Lyase</keyword>
<evidence type="ECO:0000256" key="1">
    <source>
        <dbReference type="ARBA" id="ARBA00005254"/>
    </source>
</evidence>
<dbReference type="PANTHER" id="PTHR42964">
    <property type="entry name" value="ENOYL-COA HYDRATASE"/>
    <property type="match status" value="1"/>
</dbReference>
<proteinExistence type="inferred from homology"/>
<dbReference type="Gene3D" id="3.90.226.10">
    <property type="entry name" value="2-enoyl-CoA Hydratase, Chain A, domain 1"/>
    <property type="match status" value="1"/>
</dbReference>
<dbReference type="KEGG" id="paru:CYR75_03540"/>
<dbReference type="InterPro" id="IPR051683">
    <property type="entry name" value="Enoyl-CoA_Hydratase/Isomerase"/>
</dbReference>
<evidence type="ECO:0000313" key="3">
    <source>
        <dbReference type="Proteomes" id="UP000234882"/>
    </source>
</evidence>
<dbReference type="Pfam" id="PF00378">
    <property type="entry name" value="ECH_1"/>
    <property type="match status" value="1"/>
</dbReference>
<name>A0A2K9MCX2_9RHOB</name>
<dbReference type="NCBIfam" id="NF005675">
    <property type="entry name" value="PRK07468.1"/>
    <property type="match status" value="1"/>
</dbReference>
<dbReference type="EMBL" id="CP025583">
    <property type="protein sequence ID" value="AUM73487.1"/>
    <property type="molecule type" value="Genomic_DNA"/>
</dbReference>
<dbReference type="PANTHER" id="PTHR42964:SF1">
    <property type="entry name" value="POLYKETIDE BIOSYNTHESIS ENOYL-COA HYDRATASE PKSH-RELATED"/>
    <property type="match status" value="1"/>
</dbReference>
<organism evidence="2 3">
    <name type="scientific">Paracoccus jeotgali</name>
    <dbReference type="NCBI Taxonomy" id="2065379"/>
    <lineage>
        <taxon>Bacteria</taxon>
        <taxon>Pseudomonadati</taxon>
        <taxon>Pseudomonadota</taxon>
        <taxon>Alphaproteobacteria</taxon>
        <taxon>Rhodobacterales</taxon>
        <taxon>Paracoccaceae</taxon>
        <taxon>Paracoccus</taxon>
    </lineage>
</organism>
<accession>A0A2K9MCX2</accession>
<dbReference type="CDD" id="cd06558">
    <property type="entry name" value="crotonase-like"/>
    <property type="match status" value="1"/>
</dbReference>
<dbReference type="EC" id="4.2.1.17" evidence="2"/>
<keyword evidence="3" id="KW-1185">Reference proteome</keyword>
<dbReference type="GO" id="GO:0004300">
    <property type="term" value="F:enoyl-CoA hydratase activity"/>
    <property type="evidence" value="ECO:0007669"/>
    <property type="project" value="UniProtKB-EC"/>
</dbReference>
<dbReference type="SUPFAM" id="SSF52096">
    <property type="entry name" value="ClpP/crotonase"/>
    <property type="match status" value="1"/>
</dbReference>
<gene>
    <name evidence="2" type="ORF">CYR75_03540</name>
</gene>
<dbReference type="InterPro" id="IPR014748">
    <property type="entry name" value="Enoyl-CoA_hydra_C"/>
</dbReference>
<dbReference type="OrthoDB" id="9795613at2"/>
<evidence type="ECO:0000313" key="2">
    <source>
        <dbReference type="EMBL" id="AUM73487.1"/>
    </source>
</evidence>
<dbReference type="InterPro" id="IPR029045">
    <property type="entry name" value="ClpP/crotonase-like_dom_sf"/>
</dbReference>
<dbReference type="Proteomes" id="UP000234882">
    <property type="component" value="Chromosome"/>
</dbReference>
<dbReference type="InterPro" id="IPR001753">
    <property type="entry name" value="Enoyl-CoA_hydra/iso"/>
</dbReference>
<protein>
    <submittedName>
        <fullName evidence="2">Enoyl-CoA hydratase</fullName>
        <ecNumber evidence="2">4.2.1.17</ecNumber>
    </submittedName>
</protein>
<reference evidence="3" key="1">
    <citation type="submission" date="2017-12" db="EMBL/GenBank/DDBJ databases">
        <title>Genomic analysis of Paracoccus sp. CBA4604.</title>
        <authorList>
            <person name="Roh S.W."/>
            <person name="Kim J.Y."/>
            <person name="Kim J.S."/>
        </authorList>
    </citation>
    <scope>NUCLEOTIDE SEQUENCE [LARGE SCALE GENOMIC DNA]</scope>
    <source>
        <strain evidence="3">CBA4604</strain>
    </source>
</reference>
<dbReference type="RefSeq" id="WP_101498871.1">
    <property type="nucleotide sequence ID" value="NZ_CP025583.1"/>
</dbReference>
<comment type="similarity">
    <text evidence="1">Belongs to the enoyl-CoA hydratase/isomerase family.</text>
</comment>
<sequence length="265" mass="28715">MTADQDFETLRLQDDGRGVVHLVLSRAEKHNALSAAMLADLTRAAERLGQDDSVRVVVLAADGPSFCAGGDLGWMRQQIAADAETRRQGARQLAMMLMALNTLPKPLIGRVHGNAFGGGVGMMAVCDTVVAARGAWFGLTETRLGLIPATIGPYVLARMGEDKARRVFMSGRLFDVDEAERLNLVARVVEPDDLDAAVAEEVAPYLRCAPGAVAEAKRLARTLGPPIDEAAIEHSIDRLIAMWEGDEAPEGIAAFFERRKPRWQE</sequence>
<dbReference type="Gene3D" id="1.10.12.10">
    <property type="entry name" value="Lyase 2-enoyl-coa Hydratase, Chain A, domain 2"/>
    <property type="match status" value="1"/>
</dbReference>
<dbReference type="AlphaFoldDB" id="A0A2K9MCX2"/>